<name>J6EQW5_TRIAS</name>
<keyword evidence="1 4" id="KW-0328">Glycosyltransferase</keyword>
<evidence type="ECO:0000256" key="1">
    <source>
        <dbReference type="ARBA" id="ARBA00022676"/>
    </source>
</evidence>
<dbReference type="GO" id="GO:0017061">
    <property type="term" value="F:S-methyl-5-thioadenosine phosphorylase activity"/>
    <property type="evidence" value="ECO:0007669"/>
    <property type="project" value="UniProtKB-UniRule"/>
</dbReference>
<feature type="site" description="Important for substrate specificity" evidence="4">
    <location>
        <position position="151"/>
    </location>
</feature>
<feature type="binding site" evidence="4">
    <location>
        <position position="169"/>
    </location>
    <ligand>
        <name>substrate</name>
    </ligand>
</feature>
<dbReference type="Gene3D" id="3.40.50.1580">
    <property type="entry name" value="Nucleoside phosphorylase domain"/>
    <property type="match status" value="1"/>
</dbReference>
<keyword evidence="3 4" id="KW-0660">Purine salvage</keyword>
<dbReference type="PANTHER" id="PTHR42679:SF2">
    <property type="entry name" value="S-METHYL-5'-THIOADENOSINE PHOSPHORYLASE"/>
    <property type="match status" value="1"/>
</dbReference>
<feature type="binding site" evidence="4">
    <location>
        <position position="170"/>
    </location>
    <ligand>
        <name>phosphate</name>
        <dbReference type="ChEBI" id="CHEBI:43474"/>
    </ligand>
</feature>
<dbReference type="VEuPathDB" id="FungiDB:A1Q1_06553"/>
<comment type="pathway">
    <text evidence="4">Amino-acid biosynthesis; L-methionine biosynthesis via salvage pathway; S-methyl-5-thio-alpha-D-ribose 1-phosphate from S-methyl-5'-thioadenosine (phosphorylase route): step 1/1.</text>
</comment>
<dbReference type="InterPro" id="IPR000845">
    <property type="entry name" value="Nucleoside_phosphorylase_d"/>
</dbReference>
<dbReference type="EMBL" id="ALBS01000336">
    <property type="protein sequence ID" value="EJT45082.1"/>
    <property type="molecule type" value="Genomic_DNA"/>
</dbReference>
<comment type="subcellular location">
    <subcellularLocation>
        <location evidence="4">Cytoplasm</location>
    </subcellularLocation>
    <subcellularLocation>
        <location evidence="4">Nucleus</location>
    </subcellularLocation>
</comment>
<feature type="binding site" evidence="4">
    <location>
        <begin position="32"/>
        <end position="33"/>
    </location>
    <ligand>
        <name>phosphate</name>
        <dbReference type="ChEBI" id="CHEBI:43474"/>
    </ligand>
</feature>
<dbReference type="KEGG" id="tasa:A1Q1_06553"/>
<dbReference type="HAMAP" id="MF_01963">
    <property type="entry name" value="MTAP"/>
    <property type="match status" value="1"/>
</dbReference>
<evidence type="ECO:0000256" key="4">
    <source>
        <dbReference type="HAMAP-Rule" id="MF_03155"/>
    </source>
</evidence>
<dbReference type="GO" id="GO:0019509">
    <property type="term" value="P:L-methionine salvage from methylthioadenosine"/>
    <property type="evidence" value="ECO:0007669"/>
    <property type="project" value="UniProtKB-UniRule"/>
</dbReference>
<dbReference type="GO" id="GO:0006166">
    <property type="term" value="P:purine ribonucleoside salvage"/>
    <property type="evidence" value="ECO:0007669"/>
    <property type="project" value="UniProtKB-KW"/>
</dbReference>
<dbReference type="InterPro" id="IPR018099">
    <property type="entry name" value="Purine_phosphorylase-2_CS"/>
</dbReference>
<dbReference type="FunFam" id="3.40.50.1580:FF:000008">
    <property type="entry name" value="S-methyl-5'-thioadenosine phosphorylase"/>
    <property type="match status" value="1"/>
</dbReference>
<dbReference type="SUPFAM" id="SSF53167">
    <property type="entry name" value="Purine and uridine phosphorylases"/>
    <property type="match status" value="1"/>
</dbReference>
<accession>J6EQW5</accession>
<evidence type="ECO:0000259" key="5">
    <source>
        <dbReference type="Pfam" id="PF01048"/>
    </source>
</evidence>
<keyword evidence="4" id="KW-0539">Nucleus</keyword>
<dbReference type="UniPathway" id="UPA00904">
    <property type="reaction ID" value="UER00873"/>
</dbReference>
<sequence>MCVEVETPWGKPSSPITISSLPDGSQVAFISRHGAAHTITPSEVPARANIAALKHLGVRAVVAFSAVGSLREEIAPGHFVIPDQIIDRTKGIRPDTYFRGEGLVVHSMFGEPFSRQLNRFIAPKVKEILDKEGVSVHTDKTVVCMEGPAFSTRAESLMYRQWGGDIINMSVIPEAKLARECELDYALICTATDYDAWRTDAEPVTVEEVVKTLHTNAGNSRAVAAGILEDVCKHVAAGELTEIKGSMQFACVTRKDVQPKAAREKLSFILPYFSD</sequence>
<protein>
    <recommendedName>
        <fullName evidence="4">S-methyl-5'-thioadenosine phosphorylase</fullName>
        <ecNumber evidence="4">2.4.2.28</ecNumber>
    </recommendedName>
    <alternativeName>
        <fullName evidence="4">5'-methylthioadenosine phosphorylase</fullName>
        <shortName evidence="4">MTA phosphorylase</shortName>
        <shortName evidence="4">MTAP</shortName>
        <shortName evidence="4">MTAPase</shortName>
    </alternativeName>
</protein>
<dbReference type="OrthoDB" id="431409at2759"/>
<dbReference type="GO" id="GO:0005829">
    <property type="term" value="C:cytosol"/>
    <property type="evidence" value="ECO:0007669"/>
    <property type="project" value="TreeGrafter"/>
</dbReference>
<dbReference type="InterPro" id="IPR010044">
    <property type="entry name" value="MTAP"/>
</dbReference>
<dbReference type="RefSeq" id="XP_014177142.1">
    <property type="nucleotide sequence ID" value="XM_014321667.1"/>
</dbReference>
<dbReference type="GO" id="GO:0005634">
    <property type="term" value="C:nucleus"/>
    <property type="evidence" value="ECO:0007669"/>
    <property type="project" value="UniProtKB-SubCell"/>
</dbReference>
<keyword evidence="2 4" id="KW-0808">Transferase</keyword>
<feature type="binding site" evidence="4">
    <location>
        <begin position="65"/>
        <end position="66"/>
    </location>
    <ligand>
        <name>phosphate</name>
        <dbReference type="ChEBI" id="CHEBI:43474"/>
    </ligand>
</feature>
<comment type="similarity">
    <text evidence="4">Belongs to the PNP/MTAP phosphorylase family. MTAP subfamily.</text>
</comment>
<dbReference type="Proteomes" id="UP000002748">
    <property type="component" value="Unassembled WGS sequence"/>
</dbReference>
<comment type="subunit">
    <text evidence="4">Homotrimer.</text>
</comment>
<dbReference type="GeneID" id="25990065"/>
<proteinExistence type="inferred from homology"/>
<dbReference type="HOGENOM" id="CLU_054456_0_1_1"/>
<dbReference type="CDD" id="cd09010">
    <property type="entry name" value="MTAP_SsMTAPII_like_MTIP"/>
    <property type="match status" value="1"/>
</dbReference>
<organism evidence="6 7">
    <name type="scientific">Trichosporon asahii var. asahii (strain ATCC 90039 / CBS 2479 / JCM 2466 / KCTC 7840 / NBRC 103889/ NCYC 2677 / UAMH 7654)</name>
    <name type="common">Yeast</name>
    <dbReference type="NCBI Taxonomy" id="1186058"/>
    <lineage>
        <taxon>Eukaryota</taxon>
        <taxon>Fungi</taxon>
        <taxon>Dikarya</taxon>
        <taxon>Basidiomycota</taxon>
        <taxon>Agaricomycotina</taxon>
        <taxon>Tremellomycetes</taxon>
        <taxon>Trichosporonales</taxon>
        <taxon>Trichosporonaceae</taxon>
        <taxon>Trichosporon</taxon>
    </lineage>
</organism>
<reference evidence="6 7" key="1">
    <citation type="journal article" date="2012" name="Eukaryot. Cell">
        <title>Draft genome sequence of CBS 2479, the standard type strain of Trichosporon asahii.</title>
        <authorList>
            <person name="Yang R.Y."/>
            <person name="Li H.T."/>
            <person name="Zhu H."/>
            <person name="Zhou G.P."/>
            <person name="Wang M."/>
            <person name="Wang L."/>
        </authorList>
    </citation>
    <scope>NUCLEOTIDE SEQUENCE [LARGE SCALE GENOMIC DNA]</scope>
    <source>
        <strain evidence="7">ATCC 90039 / CBS 2479 / JCM 2466 / KCTC 7840 / NCYC 2677 / UAMH 7654</strain>
    </source>
</reference>
<dbReference type="AlphaFoldDB" id="J6EQW5"/>
<evidence type="ECO:0000256" key="2">
    <source>
        <dbReference type="ARBA" id="ARBA00022679"/>
    </source>
</evidence>
<gene>
    <name evidence="6" type="ORF">A1Q1_06553</name>
</gene>
<dbReference type="InterPro" id="IPR035994">
    <property type="entry name" value="Nucleoside_phosphorylase_sf"/>
</dbReference>
<dbReference type="Pfam" id="PF01048">
    <property type="entry name" value="PNP_UDP_1"/>
    <property type="match status" value="1"/>
</dbReference>
<dbReference type="PROSITE" id="PS01240">
    <property type="entry name" value="PNP_MTAP_2"/>
    <property type="match status" value="1"/>
</dbReference>
<feature type="domain" description="Nucleoside phosphorylase" evidence="5">
    <location>
        <begin position="5"/>
        <end position="228"/>
    </location>
</feature>
<evidence type="ECO:0000313" key="6">
    <source>
        <dbReference type="EMBL" id="EJT45082.1"/>
    </source>
</evidence>
<comment type="catalytic activity">
    <reaction evidence="4">
        <text>S-methyl-5'-thioadenosine + phosphate = 5-(methylsulfanyl)-alpha-D-ribose 1-phosphate + adenine</text>
        <dbReference type="Rhea" id="RHEA:11852"/>
        <dbReference type="ChEBI" id="CHEBI:16708"/>
        <dbReference type="ChEBI" id="CHEBI:17509"/>
        <dbReference type="ChEBI" id="CHEBI:43474"/>
        <dbReference type="ChEBI" id="CHEBI:58533"/>
        <dbReference type="EC" id="2.4.2.28"/>
    </reaction>
</comment>
<feature type="binding site" evidence="4">
    <location>
        <begin position="193"/>
        <end position="195"/>
    </location>
    <ligand>
        <name>substrate</name>
    </ligand>
</feature>
<comment type="function">
    <text evidence="4">Catalyzes the reversible phosphorylation of S-methyl-5'-thioadenosine (MTA) to adenine and 5-methylthioribose-1-phosphate. Involved in the breakdown of MTA, a major by-product of polyamine biosynthesis. Responsible for the first step in the methionine salvage pathway after MTA has been generated from S-adenosylmethionine. Has broad substrate specificity with 6-aminopurine nucleosides as preferred substrates.</text>
</comment>
<evidence type="ECO:0000313" key="7">
    <source>
        <dbReference type="Proteomes" id="UP000002748"/>
    </source>
</evidence>
<evidence type="ECO:0000256" key="3">
    <source>
        <dbReference type="ARBA" id="ARBA00022726"/>
    </source>
</evidence>
<feature type="binding site" evidence="4">
    <location>
        <position position="7"/>
    </location>
    <ligand>
        <name>phosphate</name>
        <dbReference type="ChEBI" id="CHEBI:43474"/>
    </ligand>
</feature>
<comment type="caution">
    <text evidence="6">The sequence shown here is derived from an EMBL/GenBank/DDBJ whole genome shotgun (WGS) entry which is preliminary data.</text>
</comment>
<feature type="site" description="Important for substrate specificity" evidence="4">
    <location>
        <position position="206"/>
    </location>
</feature>
<keyword evidence="4" id="KW-0963">Cytoplasm</keyword>
<dbReference type="PANTHER" id="PTHR42679">
    <property type="entry name" value="S-METHYL-5'-THIOADENOSINE PHOSPHORYLASE"/>
    <property type="match status" value="1"/>
</dbReference>
<dbReference type="EC" id="2.4.2.28" evidence="4"/>